<feature type="transmembrane region" description="Helical" evidence="1">
    <location>
        <begin position="64"/>
        <end position="82"/>
    </location>
</feature>
<dbReference type="RefSeq" id="WP_229533648.1">
    <property type="nucleotide sequence ID" value="NZ_JAJHJB010000002.1"/>
</dbReference>
<feature type="transmembrane region" description="Helical" evidence="1">
    <location>
        <begin position="159"/>
        <end position="176"/>
    </location>
</feature>
<keyword evidence="3" id="KW-1185">Reference proteome</keyword>
<keyword evidence="1" id="KW-1133">Transmembrane helix</keyword>
<protein>
    <submittedName>
        <fullName evidence="2">Uncharacterized protein</fullName>
    </submittedName>
</protein>
<feature type="transmembrane region" description="Helical" evidence="1">
    <location>
        <begin position="331"/>
        <end position="349"/>
    </location>
</feature>
<proteinExistence type="predicted"/>
<accession>A0ABS8HLS5</accession>
<evidence type="ECO:0000313" key="2">
    <source>
        <dbReference type="EMBL" id="MCC5464130.1"/>
    </source>
</evidence>
<organism evidence="2 3">
    <name type="scientific">Pelosinus baikalensis</name>
    <dbReference type="NCBI Taxonomy" id="2892015"/>
    <lineage>
        <taxon>Bacteria</taxon>
        <taxon>Bacillati</taxon>
        <taxon>Bacillota</taxon>
        <taxon>Negativicutes</taxon>
        <taxon>Selenomonadales</taxon>
        <taxon>Sporomusaceae</taxon>
        <taxon>Pelosinus</taxon>
    </lineage>
</organism>
<name>A0ABS8HLS5_9FIRM</name>
<keyword evidence="1" id="KW-0812">Transmembrane</keyword>
<comment type="caution">
    <text evidence="2">The sequence shown here is derived from an EMBL/GenBank/DDBJ whole genome shotgun (WGS) entry which is preliminary data.</text>
</comment>
<feature type="transmembrane region" description="Helical" evidence="1">
    <location>
        <begin position="94"/>
        <end position="113"/>
    </location>
</feature>
<feature type="transmembrane region" description="Helical" evidence="1">
    <location>
        <begin position="369"/>
        <end position="395"/>
    </location>
</feature>
<feature type="transmembrane region" description="Helical" evidence="1">
    <location>
        <begin position="265"/>
        <end position="293"/>
    </location>
</feature>
<gene>
    <name evidence="2" type="ORF">LMF89_01980</name>
</gene>
<feature type="transmembrane region" description="Helical" evidence="1">
    <location>
        <begin position="188"/>
        <end position="220"/>
    </location>
</feature>
<feature type="transmembrane region" description="Helical" evidence="1">
    <location>
        <begin position="34"/>
        <end position="52"/>
    </location>
</feature>
<feature type="transmembrane region" description="Helical" evidence="1">
    <location>
        <begin position="120"/>
        <end position="139"/>
    </location>
</feature>
<reference evidence="2" key="1">
    <citation type="submission" date="2021-11" db="EMBL/GenBank/DDBJ databases">
        <title>Description of a new species Pelosinus isolated from the bottom sediments of Lake Baikal.</title>
        <authorList>
            <person name="Zakharyuk A."/>
        </authorList>
    </citation>
    <scope>NUCLEOTIDE SEQUENCE</scope>
    <source>
        <strain evidence="2">Bkl1</strain>
    </source>
</reference>
<evidence type="ECO:0000256" key="1">
    <source>
        <dbReference type="SAM" id="Phobius"/>
    </source>
</evidence>
<dbReference type="Proteomes" id="UP001165492">
    <property type="component" value="Unassembled WGS sequence"/>
</dbReference>
<evidence type="ECO:0000313" key="3">
    <source>
        <dbReference type="Proteomes" id="UP001165492"/>
    </source>
</evidence>
<keyword evidence="1" id="KW-0472">Membrane</keyword>
<feature type="transmembrane region" description="Helical" evidence="1">
    <location>
        <begin position="232"/>
        <end position="253"/>
    </location>
</feature>
<sequence length="408" mass="46406">MKEIKLLCVFLFILLVPFQDTSLQQYFGFLGASPSFFPISVLIFLSIIEGLINYRNIKIKKVNLVIFLYVVLISSFYLIIFGTESHGENLIIKAFKIAILTVLFLYPIFYINYDHKWVRISIKIAFLISVIGVILNDYIDTSLMFHYHENLNMRPRGFSLESSWLSSVIVTLGLLVSSYSKSKIRKIIYIFIMLSGLAYSASKGGIIAMLLAGFCISFFYLRGFWLKVTFTLMMIIASVYLYGFLDIIFLVDINEYTSTATRSGLAITSLFMILSNPFGVGFTGFLPAINVYIPQAIEFIQYNLNISLNFSELSSYVAVDSAQNISAKSFLLEYSCYFGLPFLIIFLRFHNLLIEKMKGSNNMYILMALIYTLIGLSTYLGGVGLYNVSLLYGVIYSEIMQKKNIHSI</sequence>
<dbReference type="EMBL" id="JAJHJB010000002">
    <property type="protein sequence ID" value="MCC5464130.1"/>
    <property type="molecule type" value="Genomic_DNA"/>
</dbReference>